<dbReference type="EMBL" id="NGKM01000001">
    <property type="protein sequence ID" value="OWK68427.1"/>
    <property type="molecule type" value="Genomic_DNA"/>
</dbReference>
<dbReference type="RefSeq" id="WP_045543823.1">
    <property type="nucleotide sequence ID" value="NZ_AP014649.1"/>
</dbReference>
<organism evidence="1 3">
    <name type="scientific">Acinetobacter baumannii</name>
    <dbReference type="NCBI Taxonomy" id="470"/>
    <lineage>
        <taxon>Bacteria</taxon>
        <taxon>Pseudomonadati</taxon>
        <taxon>Pseudomonadota</taxon>
        <taxon>Gammaproteobacteria</taxon>
        <taxon>Moraxellales</taxon>
        <taxon>Moraxellaceae</taxon>
        <taxon>Acinetobacter</taxon>
        <taxon>Acinetobacter calcoaceticus/baumannii complex</taxon>
    </lineage>
</organism>
<evidence type="ECO:0000313" key="1">
    <source>
        <dbReference type="EMBL" id="OWK68427.1"/>
    </source>
</evidence>
<reference evidence="2" key="2">
    <citation type="submission" date="2021-03" db="EMBL/GenBank/DDBJ databases">
        <title>Complete genome sequencing of Acinetobacter baumannii.</title>
        <authorList>
            <person name="Yadav B."/>
            <person name="Makwana N."/>
            <person name="Kharat A.S."/>
            <person name="Veeraraghavan B."/>
            <person name="Vijayakumar S."/>
            <person name="Priya M."/>
        </authorList>
    </citation>
    <scope>NUCLEOTIDE SEQUENCE</scope>
    <source>
        <strain evidence="2">KSK6</strain>
    </source>
</reference>
<reference evidence="1 3" key="1">
    <citation type="submission" date="2017-05" db="EMBL/GenBank/DDBJ databases">
        <title>Draft genome sequence of MDR A. baumannii AB360.</title>
        <authorList>
            <person name="Wareham D.W."/>
            <person name="Bean D.C."/>
        </authorList>
    </citation>
    <scope>NUCLEOTIDE SEQUENCE [LARGE SCALE GENOMIC DNA]</scope>
    <source>
        <strain evidence="1 3">AB360</strain>
    </source>
</reference>
<protein>
    <submittedName>
        <fullName evidence="1">Uncharacterized protein</fullName>
    </submittedName>
</protein>
<dbReference type="Proteomes" id="UP000664966">
    <property type="component" value="Chromosome"/>
</dbReference>
<evidence type="ECO:0000313" key="2">
    <source>
        <dbReference type="EMBL" id="QTK44460.1"/>
    </source>
</evidence>
<gene>
    <name evidence="1" type="ORF">CBE85_01425</name>
    <name evidence="2" type="ORF">J6E47_05155</name>
</gene>
<accession>A0A246A722</accession>
<dbReference type="Proteomes" id="UP000197394">
    <property type="component" value="Unassembled WGS sequence"/>
</dbReference>
<dbReference type="EMBL" id="CP072270">
    <property type="protein sequence ID" value="QTK44460.1"/>
    <property type="molecule type" value="Genomic_DNA"/>
</dbReference>
<sequence>MKLRTIPQEYEAMQFKGITEELSDFLKGTDSKVYMQGEDFVLSGVIGNHGIDIGDYLYKTDSPLTLVHVAHNDKSFSKYFEVLP</sequence>
<name>A0A246A722_ACIBA</name>
<evidence type="ECO:0000313" key="3">
    <source>
        <dbReference type="Proteomes" id="UP000197394"/>
    </source>
</evidence>
<dbReference type="AlphaFoldDB" id="A0A246A722"/>
<proteinExistence type="predicted"/>